<dbReference type="Pfam" id="PF13196">
    <property type="entry name" value="DUF4012"/>
    <property type="match status" value="1"/>
</dbReference>
<keyword evidence="1" id="KW-1133">Transmembrane helix</keyword>
<reference evidence="2 3" key="1">
    <citation type="journal article" date="2015" name="Nature">
        <title>rRNA introns, odd ribosomes, and small enigmatic genomes across a large radiation of phyla.</title>
        <authorList>
            <person name="Brown C.T."/>
            <person name="Hug L.A."/>
            <person name="Thomas B.C."/>
            <person name="Sharon I."/>
            <person name="Castelle C.J."/>
            <person name="Singh A."/>
            <person name="Wilkins M.J."/>
            <person name="Williams K.H."/>
            <person name="Banfield J.F."/>
        </authorList>
    </citation>
    <scope>NUCLEOTIDE SEQUENCE [LARGE SCALE GENOMIC DNA]</scope>
</reference>
<evidence type="ECO:0000256" key="1">
    <source>
        <dbReference type="SAM" id="Phobius"/>
    </source>
</evidence>
<evidence type="ECO:0000313" key="2">
    <source>
        <dbReference type="EMBL" id="KKR87853.1"/>
    </source>
</evidence>
<proteinExistence type="predicted"/>
<dbReference type="EMBL" id="LCAH01000001">
    <property type="protein sequence ID" value="KKR87853.1"/>
    <property type="molecule type" value="Genomic_DNA"/>
</dbReference>
<evidence type="ECO:0008006" key="4">
    <source>
        <dbReference type="Google" id="ProtNLM"/>
    </source>
</evidence>
<evidence type="ECO:0000313" key="3">
    <source>
        <dbReference type="Proteomes" id="UP000034616"/>
    </source>
</evidence>
<organism evidence="2 3">
    <name type="scientific">Candidatus Uhrbacteria bacterium GW2011_GWC2_41_11</name>
    <dbReference type="NCBI Taxonomy" id="1618985"/>
    <lineage>
        <taxon>Bacteria</taxon>
        <taxon>Candidatus Uhriibacteriota</taxon>
    </lineage>
</organism>
<dbReference type="InterPro" id="IPR025101">
    <property type="entry name" value="DUF4012"/>
</dbReference>
<gene>
    <name evidence="2" type="ORF">UU35_C0001G0134</name>
</gene>
<dbReference type="AlphaFoldDB" id="A0A0G0UG31"/>
<keyword evidence="1" id="KW-0472">Membrane</keyword>
<dbReference type="Proteomes" id="UP000034616">
    <property type="component" value="Unassembled WGS sequence"/>
</dbReference>
<comment type="caution">
    <text evidence="2">The sequence shown here is derived from an EMBL/GenBank/DDBJ whole genome shotgun (WGS) entry which is preliminary data.</text>
</comment>
<protein>
    <recommendedName>
        <fullName evidence="4">DUF4012 domain-containing protein</fullName>
    </recommendedName>
</protein>
<sequence>MTHSVNFLEHLEQPSQQRTHKHRRVWLIVFSLLGSILFLAVLFFVLVCGQVLVAAFDGKDRLVAVQEAVVHQDFEQAQHELVVAQEDFDQAERGWQRLRWLRSFGWVGVQWEAVQTMIHAGNHLVTAAEDVVNFGAELMRLSGVTAEQLSSIRPDIGAESTYDQLSAKTKRALLQRLAGGAPDLSVTAAKIDVALAELDLLFTKDLATPLSTALKIMKDRVEPLANAVKTASVFASLIPAYAGLDHPVNLLVLFENNNELRPGGGFIGTFGVLQIQDGEIRSFVTKDVYALDDPADPQYEAMPPEPLRRYNASGDWFFRDSNWSPDFSVSARQALAIFEQENRVLPEEMRVQFGFPETFDGVIAFTPTFAAELLRLLGPVEMGGQIFTSENIAETLEYQVQFGFSKAGIPEPQRKDILVGLIEKVRYRFMNLPAKEWSKFLDVFSEAIQKKHMAFFHTDSEIQERLIHAGWAGNITPSDGDHLMVVDANLASLKSDPAVQRTIFYSIRPSSDGEYVAQVTIRYEHKGNFDWKTTRYRTYTRVYTPLGSRLLRASGMFIDDALKDPNRNPGSVDMGEELGFQVFGAFTSVEPGQTQELHFEYLLPSSIKEIIQKNQYHLKVYKQIGALSHALTLDLDFDKTLKHALPEEEMKEWNDDVYRLNTKLDQDRTFEVNF</sequence>
<name>A0A0G0UG31_9BACT</name>
<feature type="transmembrane region" description="Helical" evidence="1">
    <location>
        <begin position="25"/>
        <end position="47"/>
    </location>
</feature>
<keyword evidence="1" id="KW-0812">Transmembrane</keyword>
<accession>A0A0G0UG31</accession>